<dbReference type="EMBL" id="CP157940">
    <property type="protein sequence ID" value="XBS55743.1"/>
    <property type="molecule type" value="Genomic_DNA"/>
</dbReference>
<feature type="domain" description="Ada DNA repair metal-binding" evidence="3">
    <location>
        <begin position="8"/>
        <end position="32"/>
    </location>
</feature>
<dbReference type="GO" id="GO:0006281">
    <property type="term" value="P:DNA repair"/>
    <property type="evidence" value="ECO:0007669"/>
    <property type="project" value="InterPro"/>
</dbReference>
<feature type="transmembrane region" description="Helical" evidence="2">
    <location>
        <begin position="20"/>
        <end position="41"/>
    </location>
</feature>
<dbReference type="AlphaFoldDB" id="A0AAU7PU05"/>
<accession>A0AAU7PU05</accession>
<evidence type="ECO:0000256" key="2">
    <source>
        <dbReference type="SAM" id="Phobius"/>
    </source>
</evidence>
<dbReference type="GO" id="GO:0008270">
    <property type="term" value="F:zinc ion binding"/>
    <property type="evidence" value="ECO:0007669"/>
    <property type="project" value="InterPro"/>
</dbReference>
<evidence type="ECO:0000259" key="3">
    <source>
        <dbReference type="Pfam" id="PF02805"/>
    </source>
</evidence>
<dbReference type="InterPro" id="IPR035451">
    <property type="entry name" value="Ada-like_dom_sf"/>
</dbReference>
<name>A0AAU7PU05_9FIRM</name>
<proteinExistence type="predicted"/>
<protein>
    <submittedName>
        <fullName evidence="4">Ada metal-binding domain-containing protein</fullName>
    </submittedName>
</protein>
<dbReference type="GO" id="GO:0003677">
    <property type="term" value="F:DNA binding"/>
    <property type="evidence" value="ECO:0007669"/>
    <property type="project" value="InterPro"/>
</dbReference>
<sequence length="42" mass="4524">MKNDVGLYAAFKAKDARFDGRFLMGVSSTGIYIGVPGAVMLR</sequence>
<dbReference type="SUPFAM" id="SSF57884">
    <property type="entry name" value="Ada DNA repair protein, N-terminal domain (N-Ada 10)"/>
    <property type="match status" value="1"/>
</dbReference>
<dbReference type="Pfam" id="PF02805">
    <property type="entry name" value="Ada_Zn_binding"/>
    <property type="match status" value="1"/>
</dbReference>
<keyword evidence="2" id="KW-0812">Transmembrane</keyword>
<keyword evidence="2" id="KW-1133">Transmembrane helix</keyword>
<dbReference type="RefSeq" id="WP_349948393.1">
    <property type="nucleotide sequence ID" value="NZ_CP157940.1"/>
</dbReference>
<organism evidence="4">
    <name type="scientific">Lacrimispora sp. BS-2</name>
    <dbReference type="NCBI Taxonomy" id="3151850"/>
    <lineage>
        <taxon>Bacteria</taxon>
        <taxon>Bacillati</taxon>
        <taxon>Bacillota</taxon>
        <taxon>Clostridia</taxon>
        <taxon>Lachnospirales</taxon>
        <taxon>Lachnospiraceae</taxon>
        <taxon>Lacrimispora</taxon>
    </lineage>
</organism>
<keyword evidence="1" id="KW-0010">Activator</keyword>
<reference evidence="4" key="1">
    <citation type="submission" date="2024-06" db="EMBL/GenBank/DDBJ databases">
        <title>Lacrimispora cavernae sp. nov., a novel anaerobe isolated from bat guano pile inside a cave.</title>
        <authorList>
            <person name="Miller S.L."/>
            <person name="Lu N."/>
            <person name="King J."/>
            <person name="Sankaranarayanan K."/>
            <person name="Lawson P.A."/>
        </authorList>
    </citation>
    <scope>NUCLEOTIDE SEQUENCE</scope>
    <source>
        <strain evidence="4">BS-2</strain>
    </source>
</reference>
<dbReference type="InterPro" id="IPR004026">
    <property type="entry name" value="Ada_DNA_repair_Zn-bd"/>
</dbReference>
<evidence type="ECO:0000313" key="4">
    <source>
        <dbReference type="EMBL" id="XBS55743.1"/>
    </source>
</evidence>
<gene>
    <name evidence="4" type="ORF">ABFV83_08140</name>
</gene>
<dbReference type="GO" id="GO:0006355">
    <property type="term" value="P:regulation of DNA-templated transcription"/>
    <property type="evidence" value="ECO:0007669"/>
    <property type="project" value="InterPro"/>
</dbReference>
<evidence type="ECO:0000256" key="1">
    <source>
        <dbReference type="ARBA" id="ARBA00023159"/>
    </source>
</evidence>
<keyword evidence="2" id="KW-0472">Membrane</keyword>
<dbReference type="GO" id="GO:0008168">
    <property type="term" value="F:methyltransferase activity"/>
    <property type="evidence" value="ECO:0007669"/>
    <property type="project" value="InterPro"/>
</dbReference>